<dbReference type="PROSITE" id="PS50076">
    <property type="entry name" value="DNAJ_2"/>
    <property type="match status" value="1"/>
</dbReference>
<evidence type="ECO:0000313" key="3">
    <source>
        <dbReference type="Proteomes" id="UP000799440"/>
    </source>
</evidence>
<dbReference type="AlphaFoldDB" id="A0A6A6VBC1"/>
<sequence length="67" mass="7654">HYAALGLTQSADAAEIKKAYRKLVIQTHPDKFVSAEESVQKLKKAEFQKLQAAYEILGDEDKRQKYD</sequence>
<accession>A0A6A6VBC1</accession>
<dbReference type="InterPro" id="IPR050817">
    <property type="entry name" value="DjlA_DnaK_co-chaperone"/>
</dbReference>
<keyword evidence="2" id="KW-0346">Stress response</keyword>
<feature type="domain" description="J" evidence="1">
    <location>
        <begin position="1"/>
        <end position="67"/>
    </location>
</feature>
<protein>
    <submittedName>
        <fullName evidence="2">Heat shock protein DnaJ</fullName>
    </submittedName>
</protein>
<reference evidence="2" key="1">
    <citation type="journal article" date="2020" name="Stud. Mycol.">
        <title>101 Dothideomycetes genomes: a test case for predicting lifestyles and emergence of pathogens.</title>
        <authorList>
            <person name="Haridas S."/>
            <person name="Albert R."/>
            <person name="Binder M."/>
            <person name="Bloem J."/>
            <person name="Labutti K."/>
            <person name="Salamov A."/>
            <person name="Andreopoulos B."/>
            <person name="Baker S."/>
            <person name="Barry K."/>
            <person name="Bills G."/>
            <person name="Bluhm B."/>
            <person name="Cannon C."/>
            <person name="Castanera R."/>
            <person name="Culley D."/>
            <person name="Daum C."/>
            <person name="Ezra D."/>
            <person name="Gonzalez J."/>
            <person name="Henrissat B."/>
            <person name="Kuo A."/>
            <person name="Liang C."/>
            <person name="Lipzen A."/>
            <person name="Lutzoni F."/>
            <person name="Magnuson J."/>
            <person name="Mondo S."/>
            <person name="Nolan M."/>
            <person name="Ohm R."/>
            <person name="Pangilinan J."/>
            <person name="Park H.-J."/>
            <person name="Ramirez L."/>
            <person name="Alfaro M."/>
            <person name="Sun H."/>
            <person name="Tritt A."/>
            <person name="Yoshinaga Y."/>
            <person name="Zwiers L.-H."/>
            <person name="Turgeon B."/>
            <person name="Goodwin S."/>
            <person name="Spatafora J."/>
            <person name="Crous P."/>
            <person name="Grigoriev I."/>
        </authorList>
    </citation>
    <scope>NUCLEOTIDE SEQUENCE</scope>
    <source>
        <strain evidence="2">CBS 119925</strain>
    </source>
</reference>
<dbReference type="Proteomes" id="UP000799440">
    <property type="component" value="Unassembled WGS sequence"/>
</dbReference>
<dbReference type="InterPro" id="IPR018253">
    <property type="entry name" value="DnaJ_domain_CS"/>
</dbReference>
<proteinExistence type="predicted"/>
<dbReference type="SMART" id="SM00271">
    <property type="entry name" value="DnaJ"/>
    <property type="match status" value="1"/>
</dbReference>
<organism evidence="2 3">
    <name type="scientific">Sporormia fimetaria CBS 119925</name>
    <dbReference type="NCBI Taxonomy" id="1340428"/>
    <lineage>
        <taxon>Eukaryota</taxon>
        <taxon>Fungi</taxon>
        <taxon>Dikarya</taxon>
        <taxon>Ascomycota</taxon>
        <taxon>Pezizomycotina</taxon>
        <taxon>Dothideomycetes</taxon>
        <taxon>Pleosporomycetidae</taxon>
        <taxon>Pleosporales</taxon>
        <taxon>Sporormiaceae</taxon>
        <taxon>Sporormia</taxon>
    </lineage>
</organism>
<dbReference type="Gene3D" id="1.10.287.110">
    <property type="entry name" value="DnaJ domain"/>
    <property type="match status" value="1"/>
</dbReference>
<feature type="non-terminal residue" evidence="2">
    <location>
        <position position="67"/>
    </location>
</feature>
<gene>
    <name evidence="2" type="ORF">M011DRAFT_380067</name>
</gene>
<keyword evidence="3" id="KW-1185">Reference proteome</keyword>
<dbReference type="SUPFAM" id="SSF46565">
    <property type="entry name" value="Chaperone J-domain"/>
    <property type="match status" value="1"/>
</dbReference>
<dbReference type="CDD" id="cd06257">
    <property type="entry name" value="DnaJ"/>
    <property type="match status" value="1"/>
</dbReference>
<feature type="non-terminal residue" evidence="2">
    <location>
        <position position="1"/>
    </location>
</feature>
<dbReference type="InterPro" id="IPR001623">
    <property type="entry name" value="DnaJ_domain"/>
</dbReference>
<dbReference type="PRINTS" id="PR00625">
    <property type="entry name" value="JDOMAIN"/>
</dbReference>
<dbReference type="PANTHER" id="PTHR24074">
    <property type="entry name" value="CO-CHAPERONE PROTEIN DJLA"/>
    <property type="match status" value="1"/>
</dbReference>
<evidence type="ECO:0000313" key="2">
    <source>
        <dbReference type="EMBL" id="KAF2746591.1"/>
    </source>
</evidence>
<dbReference type="Pfam" id="PF00226">
    <property type="entry name" value="DnaJ"/>
    <property type="match status" value="1"/>
</dbReference>
<evidence type="ECO:0000259" key="1">
    <source>
        <dbReference type="PROSITE" id="PS50076"/>
    </source>
</evidence>
<dbReference type="InterPro" id="IPR036869">
    <property type="entry name" value="J_dom_sf"/>
</dbReference>
<dbReference type="PROSITE" id="PS00636">
    <property type="entry name" value="DNAJ_1"/>
    <property type="match status" value="1"/>
</dbReference>
<name>A0A6A6VBC1_9PLEO</name>
<dbReference type="OrthoDB" id="10250354at2759"/>
<dbReference type="EMBL" id="MU006576">
    <property type="protein sequence ID" value="KAF2746591.1"/>
    <property type="molecule type" value="Genomic_DNA"/>
</dbReference>